<evidence type="ECO:0000313" key="4">
    <source>
        <dbReference type="Proteomes" id="UP000002051"/>
    </source>
</evidence>
<keyword evidence="1 2" id="KW-0812">Transmembrane</keyword>
<feature type="transmembrane region" description="Helical" evidence="1">
    <location>
        <begin position="21"/>
        <end position="43"/>
    </location>
</feature>
<keyword evidence="1" id="KW-0472">Membrane</keyword>
<reference evidence="3" key="3">
    <citation type="submission" date="2015-04" db="UniProtKB">
        <authorList>
            <consortium name="EnsemblPlants"/>
        </authorList>
    </citation>
    <scope>IDENTIFICATION</scope>
    <source>
        <strain evidence="3">cv. Jemalong A17</strain>
    </source>
</reference>
<dbReference type="Proteomes" id="UP000002051">
    <property type="component" value="Chromosome 8"/>
</dbReference>
<reference evidence="2 4" key="1">
    <citation type="journal article" date="2011" name="Nature">
        <title>The Medicago genome provides insight into the evolution of rhizobial symbioses.</title>
        <authorList>
            <person name="Young N.D."/>
            <person name="Debelle F."/>
            <person name="Oldroyd G.E."/>
            <person name="Geurts R."/>
            <person name="Cannon S.B."/>
            <person name="Udvardi M.K."/>
            <person name="Benedito V.A."/>
            <person name="Mayer K.F."/>
            <person name="Gouzy J."/>
            <person name="Schoof H."/>
            <person name="Van de Peer Y."/>
            <person name="Proost S."/>
            <person name="Cook D.R."/>
            <person name="Meyers B.C."/>
            <person name="Spannagl M."/>
            <person name="Cheung F."/>
            <person name="De Mita S."/>
            <person name="Krishnakumar V."/>
            <person name="Gundlach H."/>
            <person name="Zhou S."/>
            <person name="Mudge J."/>
            <person name="Bharti A.K."/>
            <person name="Murray J.D."/>
            <person name="Naoumkina M.A."/>
            <person name="Rosen B."/>
            <person name="Silverstein K.A."/>
            <person name="Tang H."/>
            <person name="Rombauts S."/>
            <person name="Zhao P.X."/>
            <person name="Zhou P."/>
            <person name="Barbe V."/>
            <person name="Bardou P."/>
            <person name="Bechner M."/>
            <person name="Bellec A."/>
            <person name="Berger A."/>
            <person name="Berges H."/>
            <person name="Bidwell S."/>
            <person name="Bisseling T."/>
            <person name="Choisne N."/>
            <person name="Couloux A."/>
            <person name="Denny R."/>
            <person name="Deshpande S."/>
            <person name="Dai X."/>
            <person name="Doyle J.J."/>
            <person name="Dudez A.M."/>
            <person name="Farmer A.D."/>
            <person name="Fouteau S."/>
            <person name="Franken C."/>
            <person name="Gibelin C."/>
            <person name="Gish J."/>
            <person name="Goldstein S."/>
            <person name="Gonzalez A.J."/>
            <person name="Green P.J."/>
            <person name="Hallab A."/>
            <person name="Hartog M."/>
            <person name="Hua A."/>
            <person name="Humphray S.J."/>
            <person name="Jeong D.H."/>
            <person name="Jing Y."/>
            <person name="Jocker A."/>
            <person name="Kenton S.M."/>
            <person name="Kim D.J."/>
            <person name="Klee K."/>
            <person name="Lai H."/>
            <person name="Lang C."/>
            <person name="Lin S."/>
            <person name="Macmil S.L."/>
            <person name="Magdelenat G."/>
            <person name="Matthews L."/>
            <person name="McCorrison J."/>
            <person name="Monaghan E.L."/>
            <person name="Mun J.H."/>
            <person name="Najar F.Z."/>
            <person name="Nicholson C."/>
            <person name="Noirot C."/>
            <person name="O'Bleness M."/>
            <person name="Paule C.R."/>
            <person name="Poulain J."/>
            <person name="Prion F."/>
            <person name="Qin B."/>
            <person name="Qu C."/>
            <person name="Retzel E.F."/>
            <person name="Riddle C."/>
            <person name="Sallet E."/>
            <person name="Samain S."/>
            <person name="Samson N."/>
            <person name="Sanders I."/>
            <person name="Saurat O."/>
            <person name="Scarpelli C."/>
            <person name="Schiex T."/>
            <person name="Segurens B."/>
            <person name="Severin A.J."/>
            <person name="Sherrier D.J."/>
            <person name="Shi R."/>
            <person name="Sims S."/>
            <person name="Singer S.R."/>
            <person name="Sinharoy S."/>
            <person name="Sterck L."/>
            <person name="Viollet A."/>
            <person name="Wang B.B."/>
            <person name="Wang K."/>
            <person name="Wang M."/>
            <person name="Wang X."/>
            <person name="Warfsmann J."/>
            <person name="Weissenbach J."/>
            <person name="White D.D."/>
            <person name="White J.D."/>
            <person name="Wiley G.B."/>
            <person name="Wincker P."/>
            <person name="Xing Y."/>
            <person name="Yang L."/>
            <person name="Yao Z."/>
            <person name="Ying F."/>
            <person name="Zhai J."/>
            <person name="Zhou L."/>
            <person name="Zuber A."/>
            <person name="Denarie J."/>
            <person name="Dixon R.A."/>
            <person name="May G.D."/>
            <person name="Schwartz D.C."/>
            <person name="Rogers J."/>
            <person name="Quetier F."/>
            <person name="Town C.D."/>
            <person name="Roe B.A."/>
        </authorList>
    </citation>
    <scope>NUCLEOTIDE SEQUENCE [LARGE SCALE GENOMIC DNA]</scope>
    <source>
        <strain evidence="2">A17</strain>
        <strain evidence="3 4">cv. Jemalong A17</strain>
    </source>
</reference>
<dbReference type="HOGENOM" id="CLU_2254171_0_0_1"/>
<organism evidence="2 4">
    <name type="scientific">Medicago truncatula</name>
    <name type="common">Barrel medic</name>
    <name type="synonym">Medicago tribuloides</name>
    <dbReference type="NCBI Taxonomy" id="3880"/>
    <lineage>
        <taxon>Eukaryota</taxon>
        <taxon>Viridiplantae</taxon>
        <taxon>Streptophyta</taxon>
        <taxon>Embryophyta</taxon>
        <taxon>Tracheophyta</taxon>
        <taxon>Spermatophyta</taxon>
        <taxon>Magnoliopsida</taxon>
        <taxon>eudicotyledons</taxon>
        <taxon>Gunneridae</taxon>
        <taxon>Pentapetalae</taxon>
        <taxon>rosids</taxon>
        <taxon>fabids</taxon>
        <taxon>Fabales</taxon>
        <taxon>Fabaceae</taxon>
        <taxon>Papilionoideae</taxon>
        <taxon>50 kb inversion clade</taxon>
        <taxon>NPAAA clade</taxon>
        <taxon>Hologalegina</taxon>
        <taxon>IRL clade</taxon>
        <taxon>Trifolieae</taxon>
        <taxon>Medicago</taxon>
    </lineage>
</organism>
<evidence type="ECO:0000313" key="3">
    <source>
        <dbReference type="EnsemblPlants" id="KEH19949"/>
    </source>
</evidence>
<dbReference type="AlphaFoldDB" id="A0A072TR25"/>
<protein>
    <submittedName>
        <fullName evidence="2">Transmembrane protein, putative</fullName>
    </submittedName>
</protein>
<keyword evidence="4" id="KW-1185">Reference proteome</keyword>
<name>A0A072TR25_MEDTR</name>
<gene>
    <name evidence="2" type="ordered locus">MTR_8g063680</name>
</gene>
<dbReference type="EnsemblPlants" id="KEH19949">
    <property type="protein sequence ID" value="KEH19949"/>
    <property type="gene ID" value="MTR_8g063680"/>
</dbReference>
<reference evidence="2 4" key="2">
    <citation type="journal article" date="2014" name="BMC Genomics">
        <title>An improved genome release (version Mt4.0) for the model legume Medicago truncatula.</title>
        <authorList>
            <person name="Tang H."/>
            <person name="Krishnakumar V."/>
            <person name="Bidwell S."/>
            <person name="Rosen B."/>
            <person name="Chan A."/>
            <person name="Zhou S."/>
            <person name="Gentzbittel L."/>
            <person name="Childs K.L."/>
            <person name="Yandell M."/>
            <person name="Gundlach H."/>
            <person name="Mayer K.F."/>
            <person name="Schwartz D.C."/>
            <person name="Town C.D."/>
        </authorList>
    </citation>
    <scope>GENOME REANNOTATION</scope>
    <source>
        <strain evidence="2">A17</strain>
        <strain evidence="3 4">cv. Jemalong A17</strain>
    </source>
</reference>
<evidence type="ECO:0000256" key="1">
    <source>
        <dbReference type="SAM" id="Phobius"/>
    </source>
</evidence>
<keyword evidence="1" id="KW-1133">Transmembrane helix</keyword>
<dbReference type="EMBL" id="CM001224">
    <property type="protein sequence ID" value="KEH19949.1"/>
    <property type="molecule type" value="Genomic_DNA"/>
</dbReference>
<sequence length="104" mass="12148">MARFLIDPQCFRFSCSFMKQIVSVIGYRLAVVFCMSISLNLLLHQQPCQFSPSANFKILTELELFFGIKILFYLLRNVERLVECYFSKLIDIIVTLPLKWTVSV</sequence>
<accession>A0A072TR25</accession>
<evidence type="ECO:0000313" key="2">
    <source>
        <dbReference type="EMBL" id="KEH19949.1"/>
    </source>
</evidence>
<proteinExistence type="predicted"/>